<reference evidence="1 2" key="1">
    <citation type="submission" date="2019-03" db="EMBL/GenBank/DDBJ databases">
        <title>Genomic Encyclopedia of Type Strains, Phase IV (KMG-V): Genome sequencing to study the core and pangenomes of soil and plant-associated prokaryotes.</title>
        <authorList>
            <person name="Whitman W."/>
        </authorList>
    </citation>
    <scope>NUCLEOTIDE SEQUENCE [LARGE SCALE GENOMIC DNA]</scope>
    <source>
        <strain evidence="1 2">IE4868</strain>
    </source>
</reference>
<sequence>MNCEGDWIQAACLPPAVLTLCTHLEKTRGVKVHRVPVDHHGRLDLNAYGKALTPRVAASRERFYGRMVWVASGTRLKRDLPTFREALVLAPAAITDHLALVLPVDGSAIIERWRGSRCPVYLDFGNEHIGLPGLSSKPILWRLHFRIGDVVATPISRSSFIEHHRGCAPLRGYRRRVIVPYRRSDIWPRRRRGGRDSEVVGLLSQGSIRGQASLFGR</sequence>
<protein>
    <submittedName>
        <fullName evidence="1">Uncharacterized protein</fullName>
    </submittedName>
</protein>
<dbReference type="Proteomes" id="UP000295507">
    <property type="component" value="Unassembled WGS sequence"/>
</dbReference>
<comment type="caution">
    <text evidence="1">The sequence shown here is derived from an EMBL/GenBank/DDBJ whole genome shotgun (WGS) entry which is preliminary data.</text>
</comment>
<evidence type="ECO:0000313" key="1">
    <source>
        <dbReference type="EMBL" id="TCU33513.1"/>
    </source>
</evidence>
<dbReference type="AlphaFoldDB" id="A0A4R3RDD7"/>
<evidence type="ECO:0000313" key="2">
    <source>
        <dbReference type="Proteomes" id="UP000295507"/>
    </source>
</evidence>
<accession>A0A4R3RDD7</accession>
<organism evidence="1 2">
    <name type="scientific">Rhizobium azibense</name>
    <dbReference type="NCBI Taxonomy" id="1136135"/>
    <lineage>
        <taxon>Bacteria</taxon>
        <taxon>Pseudomonadati</taxon>
        <taxon>Pseudomonadota</taxon>
        <taxon>Alphaproteobacteria</taxon>
        <taxon>Hyphomicrobiales</taxon>
        <taxon>Rhizobiaceae</taxon>
        <taxon>Rhizobium/Agrobacterium group</taxon>
        <taxon>Rhizobium</taxon>
    </lineage>
</organism>
<dbReference type="EMBL" id="SMBK01000015">
    <property type="protein sequence ID" value="TCU33513.1"/>
    <property type="molecule type" value="Genomic_DNA"/>
</dbReference>
<name>A0A4R3RDD7_9HYPH</name>
<proteinExistence type="predicted"/>
<gene>
    <name evidence="1" type="ORF">EV129_11518</name>
</gene>